<keyword evidence="2" id="KW-0255">Endonuclease</keyword>
<dbReference type="PANTHER" id="PTHR36558:SF1">
    <property type="entry name" value="RESTRICTION ENDONUCLEASE DOMAIN-CONTAINING PROTEIN-RELATED"/>
    <property type="match status" value="1"/>
</dbReference>
<dbReference type="OrthoDB" id="26750at2"/>
<dbReference type="EMBL" id="VWXX01000003">
    <property type="protein sequence ID" value="KAA6186951.1"/>
    <property type="molecule type" value="Genomic_DNA"/>
</dbReference>
<evidence type="ECO:0000313" key="2">
    <source>
        <dbReference type="EMBL" id="KAA6186951.1"/>
    </source>
</evidence>
<comment type="caution">
    <text evidence="2">The sequence shown here is derived from an EMBL/GenBank/DDBJ whole genome shotgun (WGS) entry which is preliminary data.</text>
</comment>
<name>A0A5M8FSA0_9GAMM</name>
<dbReference type="AlphaFoldDB" id="A0A5M8FSA0"/>
<evidence type="ECO:0000313" key="3">
    <source>
        <dbReference type="Proteomes" id="UP000322981"/>
    </source>
</evidence>
<feature type="domain" description="Putative restriction endonuclease" evidence="1">
    <location>
        <begin position="23"/>
        <end position="174"/>
    </location>
</feature>
<keyword evidence="2" id="KW-0540">Nuclease</keyword>
<dbReference type="InterPro" id="IPR011335">
    <property type="entry name" value="Restrct_endonuc-II-like"/>
</dbReference>
<dbReference type="CDD" id="cd06260">
    <property type="entry name" value="DUF820-like"/>
    <property type="match status" value="1"/>
</dbReference>
<dbReference type="RefSeq" id="WP_150090435.1">
    <property type="nucleotide sequence ID" value="NZ_JBFUOH010000120.1"/>
</dbReference>
<dbReference type="InterPro" id="IPR012296">
    <property type="entry name" value="Nuclease_put_TT1808"/>
</dbReference>
<dbReference type="PANTHER" id="PTHR36558">
    <property type="entry name" value="GLR1098 PROTEIN"/>
    <property type="match status" value="1"/>
</dbReference>
<protein>
    <submittedName>
        <fullName evidence="2">Uma2 family endonuclease</fullName>
    </submittedName>
</protein>
<dbReference type="Proteomes" id="UP000322981">
    <property type="component" value="Unassembled WGS sequence"/>
</dbReference>
<keyword evidence="2" id="KW-0378">Hydrolase</keyword>
<dbReference type="Pfam" id="PF05685">
    <property type="entry name" value="Uma2"/>
    <property type="match status" value="1"/>
</dbReference>
<accession>A0A5M8FSA0</accession>
<dbReference type="InterPro" id="IPR008538">
    <property type="entry name" value="Uma2"/>
</dbReference>
<reference evidence="2 3" key="1">
    <citation type="submission" date="2019-09" db="EMBL/GenBank/DDBJ databases">
        <title>Whole-genome sequence of the purple sulfur bacterium Thiohalocapsa marina DSM 19078.</title>
        <authorList>
            <person name="Kyndt J.A."/>
            <person name="Meyer T.E."/>
        </authorList>
    </citation>
    <scope>NUCLEOTIDE SEQUENCE [LARGE SCALE GENOMIC DNA]</scope>
    <source>
        <strain evidence="2 3">DSM 19078</strain>
    </source>
</reference>
<dbReference type="SUPFAM" id="SSF52980">
    <property type="entry name" value="Restriction endonuclease-like"/>
    <property type="match status" value="1"/>
</dbReference>
<sequence length="201" mass="22672">MSAQPKPFYRIEDWLADERAALETRSEYIDGEVFAMPGASEARNLIVTNISGELRSAFESRPCRVYANDMKVHIRAANEGRYPDLAALCGEREFFDGRTDLLLNPSLIVEVLSDSTEGYDRGAKFASYRLIPSLRDYLLISQHRMQAELYTRQSDGRWLLSDFSAPTDRIPLESVDCLLELAEVYDKVELPACSRQPPAAG</sequence>
<proteinExistence type="predicted"/>
<dbReference type="GO" id="GO:0004519">
    <property type="term" value="F:endonuclease activity"/>
    <property type="evidence" value="ECO:0007669"/>
    <property type="project" value="UniProtKB-KW"/>
</dbReference>
<gene>
    <name evidence="2" type="ORF">F2Q65_03425</name>
</gene>
<evidence type="ECO:0000259" key="1">
    <source>
        <dbReference type="Pfam" id="PF05685"/>
    </source>
</evidence>
<dbReference type="Gene3D" id="3.90.1570.10">
    <property type="entry name" value="tt1808, chain A"/>
    <property type="match status" value="1"/>
</dbReference>
<organism evidence="2 3">
    <name type="scientific">Thiohalocapsa marina</name>
    <dbReference type="NCBI Taxonomy" id="424902"/>
    <lineage>
        <taxon>Bacteria</taxon>
        <taxon>Pseudomonadati</taxon>
        <taxon>Pseudomonadota</taxon>
        <taxon>Gammaproteobacteria</taxon>
        <taxon>Chromatiales</taxon>
        <taxon>Chromatiaceae</taxon>
        <taxon>Thiohalocapsa</taxon>
    </lineage>
</organism>
<keyword evidence="3" id="KW-1185">Reference proteome</keyword>